<evidence type="ECO:0000313" key="3">
    <source>
        <dbReference type="MGI" id="MGI:87867"/>
    </source>
</evidence>
<reference evidence="2" key="7">
    <citation type="submission" date="2025-09" db="UniProtKB">
        <authorList>
            <consortium name="Ensembl"/>
        </authorList>
    </citation>
    <scope>IDENTIFICATION</scope>
    <source>
        <strain evidence="2">C57BL/6J</strain>
    </source>
</reference>
<keyword evidence="5 6" id="KW-1267">Proteomics identification</keyword>
<evidence type="ECO:0007829" key="6">
    <source>
        <dbReference type="ProteomicsDB" id="D6RFD7"/>
    </source>
</evidence>
<reference evidence="9" key="4">
    <citation type="journal article" date="2013" name="Mol. Cell">
        <title>SIRT5-mediated lysine desuccinylation impacts diverse metabolic pathways.</title>
        <authorList>
            <person name="Park J."/>
            <person name="Chen Y."/>
            <person name="Tishkoff D.X."/>
            <person name="Peng C."/>
            <person name="Tan M."/>
            <person name="Dai L."/>
            <person name="Xie Z."/>
            <person name="Zhang Y."/>
            <person name="Zwaans B.M."/>
            <person name="Skinner M.E."/>
            <person name="Lombard D.B."/>
            <person name="Zhao Y."/>
        </authorList>
    </citation>
    <scope>IDENTIFICATION BY MASS SPECTROMETRY [LARGE SCALE ANALYSIS]</scope>
</reference>
<sequence length="157" mass="17817">MAAAFRRGCRVLRSVSHFECRTQHSKAAHKQEPGLGFSFELTEQQKEFQATARKFAREEIIPVAPEYDKSGEVGIGLPGKWGSRVWPGDWVASLPRLRCAVPVLLSVPVPSHQKSLGTRLDQRAHSGKLRWPWPGNVRCLFNYRRVGVWVYRGANCY</sequence>
<reference evidence="2 4" key="1">
    <citation type="journal article" date="2009" name="PLoS Biol.">
        <title>Lineage-specific biology revealed by a finished genome assembly of the mouse.</title>
        <authorList>
            <consortium name="Mouse Genome Sequencing Consortium"/>
            <person name="Church D.M."/>
            <person name="Goodstadt L."/>
            <person name="Hillier L.W."/>
            <person name="Zody M.C."/>
            <person name="Goldstein S."/>
            <person name="She X."/>
            <person name="Bult C.J."/>
            <person name="Agarwala R."/>
            <person name="Cherry J.L."/>
            <person name="DiCuccio M."/>
            <person name="Hlavina W."/>
            <person name="Kapustin Y."/>
            <person name="Meric P."/>
            <person name="Maglott D."/>
            <person name="Birtle Z."/>
            <person name="Marques A.C."/>
            <person name="Graves T."/>
            <person name="Zhou S."/>
            <person name="Teague B."/>
            <person name="Potamousis K."/>
            <person name="Churas C."/>
            <person name="Place M."/>
            <person name="Herschleb J."/>
            <person name="Runnheim R."/>
            <person name="Forrest D."/>
            <person name="Amos-Landgraf J."/>
            <person name="Schwartz D.C."/>
            <person name="Cheng Z."/>
            <person name="Lindblad-Toh K."/>
            <person name="Eichler E.E."/>
            <person name="Ponting C.P."/>
        </authorList>
    </citation>
    <scope>NUCLEOTIDE SEQUENCE [LARGE SCALE GENOMIC DNA]</scope>
    <source>
        <strain evidence="2 4">C57BL/6J</strain>
    </source>
</reference>
<dbReference type="GO" id="GO:0050660">
    <property type="term" value="F:flavin adenine dinucleotide binding"/>
    <property type="evidence" value="ECO:0007669"/>
    <property type="project" value="InterPro"/>
</dbReference>
<dbReference type="PeptideAtlas" id="D6RFD7"/>
<reference evidence="2" key="6">
    <citation type="submission" date="2025-08" db="UniProtKB">
        <authorList>
            <consortium name="Ensembl"/>
        </authorList>
    </citation>
    <scope>IDENTIFICATION</scope>
    <source>
        <strain evidence="2">C57BL/6J</strain>
    </source>
</reference>
<dbReference type="GO" id="GO:0016627">
    <property type="term" value="F:oxidoreductase activity, acting on the CH-CH group of donors"/>
    <property type="evidence" value="ECO:0007669"/>
    <property type="project" value="InterPro"/>
</dbReference>
<evidence type="ECO:0000313" key="2">
    <source>
        <dbReference type="Ensembl" id="ENSMUSP00000122989.2"/>
    </source>
</evidence>
<evidence type="ECO:0007829" key="7">
    <source>
        <dbReference type="PubMed" id="21183079"/>
    </source>
</evidence>
<dbReference type="ProteomicsDB" id="314186"/>
<dbReference type="Gene3D" id="1.10.540.10">
    <property type="entry name" value="Acyl-CoA dehydrogenase/oxidase, N-terminal domain"/>
    <property type="match status" value="1"/>
</dbReference>
<dbReference type="Antibodypedia" id="1642">
    <property type="antibodies" value="470 antibodies from 39 providers"/>
</dbReference>
<dbReference type="HOGENOM" id="CLU_1677284_0_0_1"/>
<dbReference type="VEuPathDB" id="HostDB:ENSMUSG00000062908"/>
<dbReference type="MGI" id="MGI:87867">
    <property type="gene designation" value="Acadm"/>
</dbReference>
<organism evidence="2 4">
    <name type="scientific">Mus musculus</name>
    <name type="common">Mouse</name>
    <dbReference type="NCBI Taxonomy" id="10090"/>
    <lineage>
        <taxon>Eukaryota</taxon>
        <taxon>Metazoa</taxon>
        <taxon>Chordata</taxon>
        <taxon>Craniata</taxon>
        <taxon>Vertebrata</taxon>
        <taxon>Euteleostomi</taxon>
        <taxon>Mammalia</taxon>
        <taxon>Eutheria</taxon>
        <taxon>Euarchontoglires</taxon>
        <taxon>Glires</taxon>
        <taxon>Rodentia</taxon>
        <taxon>Myomorpha</taxon>
        <taxon>Muroidea</taxon>
        <taxon>Muridae</taxon>
        <taxon>Murinae</taxon>
        <taxon>Mus</taxon>
        <taxon>Mus</taxon>
    </lineage>
</organism>
<dbReference type="Pfam" id="PF02771">
    <property type="entry name" value="Acyl-CoA_dh_N"/>
    <property type="match status" value="1"/>
</dbReference>
<proteinExistence type="evidence at protein level"/>
<protein>
    <submittedName>
        <fullName evidence="2">Acyl-Coenzyme A dehydrogenase, medium chain</fullName>
    </submittedName>
</protein>
<dbReference type="Proteomes" id="UP000000589">
    <property type="component" value="Chromosome 3"/>
</dbReference>
<evidence type="ECO:0000259" key="1">
    <source>
        <dbReference type="Pfam" id="PF02771"/>
    </source>
</evidence>
<reference evidence="8" key="5">
    <citation type="journal article" date="2013" name="Proc. Natl. Acad. Sci. U.S.A.">
        <title>Label-free quantitative proteomics of the lysine acetylome in mitochondria identifies substrates of SIRT3 in metabolic pathways.</title>
        <authorList>
            <person name="Rardin M.J."/>
            <person name="Newman J.C."/>
            <person name="Held J.M."/>
            <person name="Cusack M.P."/>
            <person name="Sorensen D.J."/>
            <person name="Li B."/>
            <person name="Schilling B."/>
            <person name="Mooney S.D."/>
            <person name="Kahn C.R."/>
            <person name="Verdin E."/>
            <person name="Gibson B.W."/>
        </authorList>
    </citation>
    <scope>IDENTIFICATION BY MASS SPECTROMETRY [LARGE SCALE ANALYSIS]</scope>
</reference>
<dbReference type="AGR" id="MGI:87867"/>
<reference evidence="2 4" key="3">
    <citation type="journal article" date="2011" name="PLoS Biol.">
        <title>Modernizing reference genome assemblies.</title>
        <authorList>
            <person name="Church D.M."/>
            <person name="Schneider V.A."/>
            <person name="Graves T."/>
            <person name="Auger K."/>
            <person name="Cunningham F."/>
            <person name="Bouk N."/>
            <person name="Chen H.C."/>
            <person name="Agarwala R."/>
            <person name="McLaren W.M."/>
            <person name="Ritchie G.R."/>
            <person name="Albracht D."/>
            <person name="Kremitzki M."/>
            <person name="Rock S."/>
            <person name="Kotkiewicz H."/>
            <person name="Kremitzki C."/>
            <person name="Wollam A."/>
            <person name="Trani L."/>
            <person name="Fulton L."/>
            <person name="Fulton R."/>
            <person name="Matthews L."/>
            <person name="Whitehead S."/>
            <person name="Chow W."/>
            <person name="Torrance J."/>
            <person name="Dunn M."/>
            <person name="Harden G."/>
            <person name="Threadgold G."/>
            <person name="Wood J."/>
            <person name="Collins J."/>
            <person name="Heath P."/>
            <person name="Griffiths G."/>
            <person name="Pelan S."/>
            <person name="Grafham D."/>
            <person name="Eichler E.E."/>
            <person name="Weinstock G."/>
            <person name="Mardis E.R."/>
            <person name="Wilson R.K."/>
            <person name="Howe K."/>
            <person name="Flicek P."/>
            <person name="Hubbard T."/>
        </authorList>
    </citation>
    <scope>NUCLEOTIDE SEQUENCE [LARGE SCALE GENOMIC DNA]</scope>
    <source>
        <strain evidence="2 4">C57BL/6J</strain>
    </source>
</reference>
<dbReference type="GeneTree" id="ENSGT00940000158429"/>
<dbReference type="Ensembl" id="ENSMUST00000156310.2">
    <property type="protein sequence ID" value="ENSMUSP00000122989.2"/>
    <property type="gene ID" value="ENSMUSG00000062908.13"/>
</dbReference>
<feature type="domain" description="Acyl-CoA dehydrogenase/oxidase N-terminal" evidence="1">
    <location>
        <begin position="42"/>
        <end position="73"/>
    </location>
</feature>
<accession>D6RFD7</accession>
<dbReference type="AlphaFoldDB" id="D6RFD7"/>
<dbReference type="SUPFAM" id="SSF56645">
    <property type="entry name" value="Acyl-CoA dehydrogenase NM domain-like"/>
    <property type="match status" value="1"/>
</dbReference>
<evidence type="ECO:0000313" key="4">
    <source>
        <dbReference type="Proteomes" id="UP000000589"/>
    </source>
</evidence>
<dbReference type="InterPro" id="IPR009100">
    <property type="entry name" value="AcylCoA_DH/oxidase_NM_dom_sf"/>
</dbReference>
<dbReference type="SMR" id="D6RFD7"/>
<dbReference type="InterPro" id="IPR037069">
    <property type="entry name" value="AcylCoA_DH/ox_N_sf"/>
</dbReference>
<reference evidence="7" key="2">
    <citation type="journal article" date="2010" name="Cell">
        <title>A tissue-specific atlas of mouse protein phosphorylation and expression.</title>
        <authorList>
            <person name="Huttlin E.L."/>
            <person name="Jedrychowski M.P."/>
            <person name="Elias J.E."/>
            <person name="Goswami T."/>
            <person name="Rad R."/>
            <person name="Beausoleil S.A."/>
            <person name="Villen J."/>
            <person name="Haas W."/>
            <person name="Sowa M.E."/>
            <person name="Gygi S.P."/>
        </authorList>
    </citation>
    <scope>IDENTIFICATION BY MASS SPECTROMETRY [LARGE SCALE ANALYSIS]</scope>
</reference>
<dbReference type="jPOST" id="D6RFD7"/>
<gene>
    <name evidence="2 3" type="primary">Acadm</name>
</gene>
<evidence type="ECO:0007829" key="8">
    <source>
        <dbReference type="PubMed" id="23576753"/>
    </source>
</evidence>
<keyword evidence="4" id="KW-1185">Reference proteome</keyword>
<evidence type="ECO:0007829" key="5">
    <source>
        <dbReference type="PeptideAtlas" id="D6RFD7"/>
    </source>
</evidence>
<name>D6RFD7_MOUSE</name>
<evidence type="ECO:0007829" key="9">
    <source>
        <dbReference type="PubMed" id="23806337"/>
    </source>
</evidence>
<dbReference type="Bgee" id="ENSMUSG00000062908">
    <property type="expression patterns" value="Expressed in heart right ventricle and 267 other cell types or tissues"/>
</dbReference>
<dbReference type="ExpressionAtlas" id="D6RFD7">
    <property type="expression patterns" value="baseline and differential"/>
</dbReference>
<dbReference type="InterPro" id="IPR013786">
    <property type="entry name" value="AcylCoA_DH/ox_N"/>
</dbReference>